<gene>
    <name evidence="3" type="ORF">SAMN04488104_101516</name>
</gene>
<dbReference type="SUPFAM" id="SSF82153">
    <property type="entry name" value="FAS1 domain"/>
    <property type="match status" value="5"/>
</dbReference>
<evidence type="ECO:0000256" key="1">
    <source>
        <dbReference type="SAM" id="SignalP"/>
    </source>
</evidence>
<protein>
    <submittedName>
        <fullName evidence="3">Uncaracterized surface protein containing fasciclin (FAS1) repeats</fullName>
    </submittedName>
</protein>
<proteinExistence type="predicted"/>
<sequence length="769" mass="78694">MTKIFKYLLIGTFFISLFACENEDYQGPIPFPTLIEAAEDAGLTTLVTAVRSIPGLEATLQDQNAITVFAPTNDAFANALAAFDANNLDELVENLGGASNLETVLGFHVVPTLIFSEQLNETNVVTTLAGQQLTVNRAPGVVTVVDATGATATVIQADVEIENGVVHVIDRVLIPSIELPKPTLVEAATEANLTTLLTAVTAVDGLANTLLSAGAITVFAPTNEAFAAALEVFGAADLDELVVKIGGVANLERVLGFHVVPAVAFSSDLDASNTFTTLAGQDITVEVAGGNVTVTDQLGRTARVVAADVEIANGVVHVIDGVMLPDLMLPTIVEAATAAGLTTLLDAVTAADLGGALLDAEAITVFAPTNEAFGDALAFFGVSNLNQLVAKIGGIENLQTVLGFHVVPAVAFSSDLEATNTFTTLAGQELTVAAGEAGVTVTDALGNTANVVAADVAISNGVVHVIDGVLLPELTLPNIVEAATAANLTVLLDAVTAAGLGQTLLDAEAITVFAPTNQAFLDLLGALNLNSLEALINAVGAEEVVRILGFHVVPATAFSFDLAEGSQTVPTLADEELTVTRSGANVTVTDARGNTFNVAVADVAIENGVVHVIDGVLLPSEDLPNIVEAATAANLTVLLDAVTAAGLAQTLLDAEDITVFAPTNQAFTNLLSTLELGSLEELVDAIGIENVQKVLGFHVVPAVAFAADLQEGAQEVPTLAGENLTVTRNGNSVTVTDSAGNTFNVVTADVAVENGVVHVIDGVLLPTLD</sequence>
<dbReference type="Gene3D" id="2.30.180.10">
    <property type="entry name" value="FAS1 domain"/>
    <property type="match status" value="5"/>
</dbReference>
<feature type="domain" description="FAS1" evidence="2">
    <location>
        <begin position="325"/>
        <end position="470"/>
    </location>
</feature>
<dbReference type="PROSITE" id="PS50213">
    <property type="entry name" value="FAS1"/>
    <property type="match status" value="5"/>
</dbReference>
<name>A0A1G6S3N4_9BACT</name>
<organism evidence="3 4">
    <name type="scientific">Algoriphagus faecimaris</name>
    <dbReference type="NCBI Taxonomy" id="686796"/>
    <lineage>
        <taxon>Bacteria</taxon>
        <taxon>Pseudomonadati</taxon>
        <taxon>Bacteroidota</taxon>
        <taxon>Cytophagia</taxon>
        <taxon>Cytophagales</taxon>
        <taxon>Cyclobacteriaceae</taxon>
        <taxon>Algoriphagus</taxon>
    </lineage>
</organism>
<evidence type="ECO:0000259" key="2">
    <source>
        <dbReference type="PROSITE" id="PS50213"/>
    </source>
</evidence>
<dbReference type="InterPro" id="IPR036378">
    <property type="entry name" value="FAS1_dom_sf"/>
</dbReference>
<reference evidence="4" key="1">
    <citation type="submission" date="2016-10" db="EMBL/GenBank/DDBJ databases">
        <authorList>
            <person name="Varghese N."/>
            <person name="Submissions S."/>
        </authorList>
    </citation>
    <scope>NUCLEOTIDE SEQUENCE [LARGE SCALE GENOMIC DNA]</scope>
    <source>
        <strain evidence="4">DSM 23095</strain>
    </source>
</reference>
<dbReference type="GO" id="GO:0005615">
    <property type="term" value="C:extracellular space"/>
    <property type="evidence" value="ECO:0007669"/>
    <property type="project" value="TreeGrafter"/>
</dbReference>
<evidence type="ECO:0000313" key="3">
    <source>
        <dbReference type="EMBL" id="SDD10786.1"/>
    </source>
</evidence>
<dbReference type="Proteomes" id="UP000199060">
    <property type="component" value="Unassembled WGS sequence"/>
</dbReference>
<dbReference type="SMART" id="SM00554">
    <property type="entry name" value="FAS1"/>
    <property type="match status" value="5"/>
</dbReference>
<dbReference type="AlphaFoldDB" id="A0A1G6S3N4"/>
<dbReference type="STRING" id="686796.SAMN04488104_101516"/>
<feature type="domain" description="FAS1" evidence="2">
    <location>
        <begin position="475"/>
        <end position="617"/>
    </location>
</feature>
<dbReference type="RefSeq" id="WP_139162704.1">
    <property type="nucleotide sequence ID" value="NZ_FNAC01000015.1"/>
</dbReference>
<dbReference type="InterPro" id="IPR000782">
    <property type="entry name" value="FAS1_domain"/>
</dbReference>
<dbReference type="PROSITE" id="PS51257">
    <property type="entry name" value="PROKAR_LIPOPROTEIN"/>
    <property type="match status" value="1"/>
</dbReference>
<dbReference type="PANTHER" id="PTHR10900:SF77">
    <property type="entry name" value="FI19380P1"/>
    <property type="match status" value="1"/>
</dbReference>
<dbReference type="FunFam" id="2.30.180.10:FF:000032">
    <property type="entry name" value="Fasciclin domain-containing protein, putative"/>
    <property type="match status" value="3"/>
</dbReference>
<keyword evidence="1" id="KW-0732">Signal</keyword>
<dbReference type="InterPro" id="IPR050904">
    <property type="entry name" value="Adhesion/Biosynth-related"/>
</dbReference>
<feature type="signal peptide" evidence="1">
    <location>
        <begin position="1"/>
        <end position="19"/>
    </location>
</feature>
<feature type="chain" id="PRO_5011672186" evidence="1">
    <location>
        <begin position="20"/>
        <end position="769"/>
    </location>
</feature>
<dbReference type="OrthoDB" id="1119934at2"/>
<feature type="domain" description="FAS1" evidence="2">
    <location>
        <begin position="30"/>
        <end position="173"/>
    </location>
</feature>
<accession>A0A1G6S3N4</accession>
<keyword evidence="4" id="KW-1185">Reference proteome</keyword>
<dbReference type="Pfam" id="PF02469">
    <property type="entry name" value="Fasciclin"/>
    <property type="match status" value="5"/>
</dbReference>
<feature type="domain" description="FAS1" evidence="2">
    <location>
        <begin position="622"/>
        <end position="764"/>
    </location>
</feature>
<dbReference type="PANTHER" id="PTHR10900">
    <property type="entry name" value="PERIOSTIN-RELATED"/>
    <property type="match status" value="1"/>
</dbReference>
<evidence type="ECO:0000313" key="4">
    <source>
        <dbReference type="Proteomes" id="UP000199060"/>
    </source>
</evidence>
<feature type="domain" description="FAS1" evidence="2">
    <location>
        <begin position="180"/>
        <end position="323"/>
    </location>
</feature>
<dbReference type="EMBL" id="FNAC01000015">
    <property type="protein sequence ID" value="SDD10786.1"/>
    <property type="molecule type" value="Genomic_DNA"/>
</dbReference>